<dbReference type="AlphaFoldDB" id="A0A915J1U5"/>
<dbReference type="WBParaSite" id="nRc.2.0.1.t20079-RA">
    <property type="protein sequence ID" value="nRc.2.0.1.t20079-RA"/>
    <property type="gene ID" value="nRc.2.0.1.g20079"/>
</dbReference>
<protein>
    <submittedName>
        <fullName evidence="2">Uncharacterized protein</fullName>
    </submittedName>
</protein>
<evidence type="ECO:0000313" key="2">
    <source>
        <dbReference type="WBParaSite" id="nRc.2.0.1.t20079-RA"/>
    </source>
</evidence>
<sequence>MAGDCQLMPFAFEIFPAMPEDWTPLFSLVEREHIIIISFDGANYWAGIYALLGMQFPTDGQKKNKDPVVKAIHVPCNSQHHHLPAAL</sequence>
<keyword evidence="1" id="KW-1185">Reference proteome</keyword>
<proteinExistence type="predicted"/>
<dbReference type="Proteomes" id="UP000887565">
    <property type="component" value="Unplaced"/>
</dbReference>
<evidence type="ECO:0000313" key="1">
    <source>
        <dbReference type="Proteomes" id="UP000887565"/>
    </source>
</evidence>
<name>A0A915J1U5_ROMCU</name>
<reference evidence="2" key="1">
    <citation type="submission" date="2022-11" db="UniProtKB">
        <authorList>
            <consortium name="WormBaseParasite"/>
        </authorList>
    </citation>
    <scope>IDENTIFICATION</scope>
</reference>
<organism evidence="1 2">
    <name type="scientific">Romanomermis culicivorax</name>
    <name type="common">Nematode worm</name>
    <dbReference type="NCBI Taxonomy" id="13658"/>
    <lineage>
        <taxon>Eukaryota</taxon>
        <taxon>Metazoa</taxon>
        <taxon>Ecdysozoa</taxon>
        <taxon>Nematoda</taxon>
        <taxon>Enoplea</taxon>
        <taxon>Dorylaimia</taxon>
        <taxon>Mermithida</taxon>
        <taxon>Mermithoidea</taxon>
        <taxon>Mermithidae</taxon>
        <taxon>Romanomermis</taxon>
    </lineage>
</organism>
<accession>A0A915J1U5</accession>